<gene>
    <name evidence="1" type="ORF">OMM_13965</name>
</gene>
<dbReference type="AlphaFoldDB" id="A0A1V1NST6"/>
<protein>
    <submittedName>
        <fullName evidence="1">Uncharacterized protein</fullName>
    </submittedName>
</protein>
<proteinExistence type="predicted"/>
<name>A0A1V1NST6_9BACT</name>
<dbReference type="EMBL" id="ATBP01002643">
    <property type="protein sequence ID" value="ETR65624.1"/>
    <property type="molecule type" value="Genomic_DNA"/>
</dbReference>
<sequence>PYDKEEKDGILLNPKYARVVPTYIPNSFLEQDIEIKDVDLVNRFSQFIYSKEYILTPSRKNYNIKEFIGDSYKRAMWIVVGLRVGGII</sequence>
<evidence type="ECO:0000313" key="2">
    <source>
        <dbReference type="Proteomes" id="UP000189670"/>
    </source>
</evidence>
<comment type="caution">
    <text evidence="1">The sequence shown here is derived from an EMBL/GenBank/DDBJ whole genome shotgun (WGS) entry which is preliminary data.</text>
</comment>
<feature type="non-terminal residue" evidence="1">
    <location>
        <position position="1"/>
    </location>
</feature>
<evidence type="ECO:0000313" key="1">
    <source>
        <dbReference type="EMBL" id="ETR65624.1"/>
    </source>
</evidence>
<accession>A0A1V1NST6</accession>
<dbReference type="Proteomes" id="UP000189670">
    <property type="component" value="Unassembled WGS sequence"/>
</dbReference>
<organism evidence="1 2">
    <name type="scientific">Candidatus Magnetoglobus multicellularis str. Araruama</name>
    <dbReference type="NCBI Taxonomy" id="890399"/>
    <lineage>
        <taxon>Bacteria</taxon>
        <taxon>Pseudomonadati</taxon>
        <taxon>Thermodesulfobacteriota</taxon>
        <taxon>Desulfobacteria</taxon>
        <taxon>Desulfobacterales</taxon>
        <taxon>Desulfobacteraceae</taxon>
        <taxon>Candidatus Magnetoglobus</taxon>
    </lineage>
</organism>
<reference evidence="2" key="1">
    <citation type="submission" date="2012-11" db="EMBL/GenBank/DDBJ databases">
        <authorList>
            <person name="Lucero-Rivera Y.E."/>
            <person name="Tovar-Ramirez D."/>
        </authorList>
    </citation>
    <scope>NUCLEOTIDE SEQUENCE [LARGE SCALE GENOMIC DNA]</scope>
    <source>
        <strain evidence="2">Araruama</strain>
    </source>
</reference>